<name>B2IJV0_BEII9</name>
<dbReference type="Gene3D" id="3.40.190.10">
    <property type="entry name" value="Periplasmic binding protein-like II"/>
    <property type="match status" value="2"/>
</dbReference>
<evidence type="ECO:0008006" key="5">
    <source>
        <dbReference type="Google" id="ProtNLM"/>
    </source>
</evidence>
<gene>
    <name evidence="3" type="ordered locus">Bind_2753</name>
</gene>
<keyword evidence="2" id="KW-0472">Membrane</keyword>
<dbReference type="SUPFAM" id="SSF53850">
    <property type="entry name" value="Periplasmic binding protein-like II"/>
    <property type="match status" value="1"/>
</dbReference>
<feature type="transmembrane region" description="Helical" evidence="2">
    <location>
        <begin position="324"/>
        <end position="343"/>
    </location>
</feature>
<dbReference type="Pfam" id="PF16868">
    <property type="entry name" value="NMT1_3"/>
    <property type="match status" value="1"/>
</dbReference>
<organism evidence="3 4">
    <name type="scientific">Beijerinckia indica subsp. indica (strain ATCC 9039 / DSM 1715 / NCIMB 8712)</name>
    <dbReference type="NCBI Taxonomy" id="395963"/>
    <lineage>
        <taxon>Bacteria</taxon>
        <taxon>Pseudomonadati</taxon>
        <taxon>Pseudomonadota</taxon>
        <taxon>Alphaproteobacteria</taxon>
        <taxon>Hyphomicrobiales</taxon>
        <taxon>Beijerinckiaceae</taxon>
        <taxon>Beijerinckia</taxon>
    </lineage>
</organism>
<evidence type="ECO:0000256" key="2">
    <source>
        <dbReference type="SAM" id="Phobius"/>
    </source>
</evidence>
<sequence>MVMSRVLKSVIALLFLGGLIAGGIWIARSITWPLTVAVPPLGDTTSKMLQALGREASQSSHWVRMKRISVADMPAAAAALQDGKVDLAILRTDVGLPSKAQTIAILRTYQVFLIIPPNSSIESFSNLRNRTIGFLPGPPEDQALLDKILTYNNIPTTSVNRLQLTPAEAGVALGQKKIAAIYVVGIPGIGISSEAYAAAAKATKGTPQIIGVDEADAMVKHFGGLQKVDIDAGSFGGVKAQPEEDTATLAVTLRLVAKQSMSNYVVGEVARKLLEAKTRLASTEPSVMGIEAPDTDDTQFAIHPGAKAYFDGDAPSLFDRFESLFWIGSAALGILGSGLTWLWSRIRGPRQDMEPVGDRLASFLKRVRQADERALAELEDELDSIVLQLIEARSEGTIEGDDINTYAIAVLHGRAAIAERLAFLRQQQGQGME</sequence>
<keyword evidence="2" id="KW-0812">Transmembrane</keyword>
<protein>
    <recommendedName>
        <fullName evidence="5">TRAP transporter solute receptor, TAXI family</fullName>
    </recommendedName>
</protein>
<keyword evidence="1" id="KW-0175">Coiled coil</keyword>
<keyword evidence="4" id="KW-1185">Reference proteome</keyword>
<dbReference type="InterPro" id="IPR011852">
    <property type="entry name" value="TRAP_TAXI"/>
</dbReference>
<reference evidence="3 4" key="2">
    <citation type="journal article" date="2010" name="J. Bacteriol.">
        <title>Complete genome sequence of Beijerinckia indica subsp. indica.</title>
        <authorList>
            <person name="Tamas I."/>
            <person name="Dedysh S.N."/>
            <person name="Liesack W."/>
            <person name="Stott M.B."/>
            <person name="Alam M."/>
            <person name="Murrell J.C."/>
            <person name="Dunfield P.F."/>
        </authorList>
    </citation>
    <scope>NUCLEOTIDE SEQUENCE [LARGE SCALE GENOMIC DNA]</scope>
    <source>
        <strain evidence="4">ATCC 9039 / DSM 1715 / NCIMB 8712</strain>
    </source>
</reference>
<evidence type="ECO:0000313" key="3">
    <source>
        <dbReference type="EMBL" id="ACB96325.1"/>
    </source>
</evidence>
<evidence type="ECO:0000313" key="4">
    <source>
        <dbReference type="Proteomes" id="UP000001695"/>
    </source>
</evidence>
<accession>B2IJV0</accession>
<dbReference type="eggNOG" id="COG2358">
    <property type="taxonomic scope" value="Bacteria"/>
</dbReference>
<feature type="coiled-coil region" evidence="1">
    <location>
        <begin position="361"/>
        <end position="395"/>
    </location>
</feature>
<dbReference type="PANTHER" id="PTHR42941">
    <property type="entry name" value="SLL1037 PROTEIN"/>
    <property type="match status" value="1"/>
</dbReference>
<proteinExistence type="predicted"/>
<dbReference type="Proteomes" id="UP000001695">
    <property type="component" value="Chromosome"/>
</dbReference>
<dbReference type="AlphaFoldDB" id="B2IJV0"/>
<keyword evidence="2" id="KW-1133">Transmembrane helix</keyword>
<dbReference type="PANTHER" id="PTHR42941:SF1">
    <property type="entry name" value="SLL1037 PROTEIN"/>
    <property type="match status" value="1"/>
</dbReference>
<dbReference type="EMBL" id="CP001016">
    <property type="protein sequence ID" value="ACB96325.1"/>
    <property type="molecule type" value="Genomic_DNA"/>
</dbReference>
<evidence type="ECO:0000256" key="1">
    <source>
        <dbReference type="SAM" id="Coils"/>
    </source>
</evidence>
<dbReference type="STRING" id="395963.Bind_2753"/>
<dbReference type="KEGG" id="bid:Bind_2753"/>
<reference evidence="4" key="1">
    <citation type="submission" date="2008-03" db="EMBL/GenBank/DDBJ databases">
        <title>Complete sequence of chromosome of Beijerinckia indica subsp. indica ATCC 9039.</title>
        <authorList>
            <consortium name="US DOE Joint Genome Institute"/>
            <person name="Copeland A."/>
            <person name="Lucas S."/>
            <person name="Lapidus A."/>
            <person name="Glavina del Rio T."/>
            <person name="Dalin E."/>
            <person name="Tice H."/>
            <person name="Bruce D."/>
            <person name="Goodwin L."/>
            <person name="Pitluck S."/>
            <person name="LaButti K."/>
            <person name="Schmutz J."/>
            <person name="Larimer F."/>
            <person name="Land M."/>
            <person name="Hauser L."/>
            <person name="Kyrpides N."/>
            <person name="Mikhailova N."/>
            <person name="Dunfield P.F."/>
            <person name="Dedysh S.N."/>
            <person name="Liesack W."/>
            <person name="Saw J.H."/>
            <person name="Alam M."/>
            <person name="Chen Y."/>
            <person name="Murrell J.C."/>
            <person name="Richardson P."/>
        </authorList>
    </citation>
    <scope>NUCLEOTIDE SEQUENCE [LARGE SCALE GENOMIC DNA]</scope>
    <source>
        <strain evidence="4">ATCC 9039 / DSM 1715 / NCIMB 8712</strain>
    </source>
</reference>
<dbReference type="HOGENOM" id="CLU_033215_6_0_5"/>